<dbReference type="InterPro" id="IPR004263">
    <property type="entry name" value="Exostosin"/>
</dbReference>
<evidence type="ECO:0000313" key="3">
    <source>
        <dbReference type="EMBL" id="KAL3794968.1"/>
    </source>
</evidence>
<dbReference type="AlphaFoldDB" id="A0ABD3Q3Q3"/>
<feature type="domain" description="Exostosin GT47" evidence="2">
    <location>
        <begin position="37"/>
        <end position="313"/>
    </location>
</feature>
<dbReference type="Proteomes" id="UP001530400">
    <property type="component" value="Unassembled WGS sequence"/>
</dbReference>
<dbReference type="InterPro" id="IPR040911">
    <property type="entry name" value="Exostosin_GT47"/>
</dbReference>
<evidence type="ECO:0000259" key="2">
    <source>
        <dbReference type="Pfam" id="PF03016"/>
    </source>
</evidence>
<sequence length="406" mass="47154">MTLHHIRDKAKDSSSVPTWGQQKWTKRFSSYALGELNYIETLEQYTRHLRTFDIQDADFVVVPIPLSAAVFWGTGEDITSAFSHLLYNEEYFVQNSEKHLYFAIIEKLLRGDYTPIKHFSGLGLTLELLVALSKGIVVKDFDTHTFHQFVLNNSPNDWKQALTGPLFQHQWSLGFAQECNNPNYPFVDVSDFEDWKSKQLTIFYRTPHGTSLFNSTIYRHALAIDQDGIDLYFPNVSSVGFIIPYDQWLQNFQSSQFCVVVRGDNPTSRSLFAAIRMGCMPIIVSDSLPYYQPMFRSLLKYEDFSIMVDEKEYLLQPSKSLKNAINSLTLEELQSKVNGLALLQRILVLDHPKSLFIPAFVHETTTRQKDKFPYLFEDDHPSRLQEYQSFERNFYVTHDPILWTFA</sequence>
<comment type="similarity">
    <text evidence="1">Belongs to the glycosyltransferase 47 family.</text>
</comment>
<keyword evidence="4" id="KW-1185">Reference proteome</keyword>
<dbReference type="PANTHER" id="PTHR11062">
    <property type="entry name" value="EXOSTOSIN HEPARAN SULFATE GLYCOSYLTRANSFERASE -RELATED"/>
    <property type="match status" value="1"/>
</dbReference>
<dbReference type="EMBL" id="JALLPJ020000338">
    <property type="protein sequence ID" value="KAL3794968.1"/>
    <property type="molecule type" value="Genomic_DNA"/>
</dbReference>
<evidence type="ECO:0000313" key="4">
    <source>
        <dbReference type="Proteomes" id="UP001530400"/>
    </source>
</evidence>
<accession>A0ABD3Q3Q3</accession>
<organism evidence="3 4">
    <name type="scientific">Cyclotella atomus</name>
    <dbReference type="NCBI Taxonomy" id="382360"/>
    <lineage>
        <taxon>Eukaryota</taxon>
        <taxon>Sar</taxon>
        <taxon>Stramenopiles</taxon>
        <taxon>Ochrophyta</taxon>
        <taxon>Bacillariophyta</taxon>
        <taxon>Coscinodiscophyceae</taxon>
        <taxon>Thalassiosirophycidae</taxon>
        <taxon>Stephanodiscales</taxon>
        <taxon>Stephanodiscaceae</taxon>
        <taxon>Cyclotella</taxon>
    </lineage>
</organism>
<evidence type="ECO:0000256" key="1">
    <source>
        <dbReference type="ARBA" id="ARBA00010271"/>
    </source>
</evidence>
<protein>
    <recommendedName>
        <fullName evidence="2">Exostosin GT47 domain-containing protein</fullName>
    </recommendedName>
</protein>
<dbReference type="Pfam" id="PF03016">
    <property type="entry name" value="Exostosin_GT47"/>
    <property type="match status" value="1"/>
</dbReference>
<name>A0ABD3Q3Q3_9STRA</name>
<comment type="caution">
    <text evidence="3">The sequence shown here is derived from an EMBL/GenBank/DDBJ whole genome shotgun (WGS) entry which is preliminary data.</text>
</comment>
<reference evidence="3 4" key="1">
    <citation type="submission" date="2024-10" db="EMBL/GenBank/DDBJ databases">
        <title>Updated reference genomes for cyclostephanoid diatoms.</title>
        <authorList>
            <person name="Roberts W.R."/>
            <person name="Alverson A.J."/>
        </authorList>
    </citation>
    <scope>NUCLEOTIDE SEQUENCE [LARGE SCALE GENOMIC DNA]</scope>
    <source>
        <strain evidence="3 4">AJA010-31</strain>
    </source>
</reference>
<gene>
    <name evidence="3" type="ORF">ACHAWO_009927</name>
</gene>
<proteinExistence type="inferred from homology"/>
<dbReference type="PANTHER" id="PTHR11062:SF281">
    <property type="entry name" value="EXOSTOSIN-LIKE 2"/>
    <property type="match status" value="1"/>
</dbReference>